<dbReference type="eggNOG" id="ENOG502ZC5H">
    <property type="taxonomic scope" value="Bacteria"/>
</dbReference>
<protein>
    <submittedName>
        <fullName evidence="1">Uncharacterized protein</fullName>
    </submittedName>
</protein>
<evidence type="ECO:0000313" key="1">
    <source>
        <dbReference type="EMBL" id="ABV94291.1"/>
    </source>
</evidence>
<evidence type="ECO:0000313" key="2">
    <source>
        <dbReference type="Proteomes" id="UP000006833"/>
    </source>
</evidence>
<organism evidence="1 2">
    <name type="scientific">Dinoroseobacter shibae (strain DSM 16493 / NCIMB 14021 / DFL 12)</name>
    <dbReference type="NCBI Taxonomy" id="398580"/>
    <lineage>
        <taxon>Bacteria</taxon>
        <taxon>Pseudomonadati</taxon>
        <taxon>Pseudomonadota</taxon>
        <taxon>Alphaproteobacteria</taxon>
        <taxon>Rhodobacterales</taxon>
        <taxon>Roseobacteraceae</taxon>
        <taxon>Dinoroseobacter</taxon>
    </lineage>
</organism>
<name>A8LSU2_DINSH</name>
<keyword evidence="2" id="KW-1185">Reference proteome</keyword>
<proteinExistence type="predicted"/>
<reference evidence="2" key="1">
    <citation type="journal article" date="2010" name="ISME J.">
        <title>The complete genome sequence of the algal symbiont Dinoroseobacter shibae: a hitchhiker's guide to life in the sea.</title>
        <authorList>
            <person name="Wagner-Dobler I."/>
            <person name="Ballhausen B."/>
            <person name="Berger M."/>
            <person name="Brinkhoff T."/>
            <person name="Buchholz I."/>
            <person name="Bunk B."/>
            <person name="Cypionka H."/>
            <person name="Daniel R."/>
            <person name="Drepper T."/>
            <person name="Gerdts G."/>
            <person name="Hahnke S."/>
            <person name="Han C."/>
            <person name="Jahn D."/>
            <person name="Kalhoefer D."/>
            <person name="Kiss H."/>
            <person name="Klenk H.P."/>
            <person name="Kyrpides N."/>
            <person name="Liebl W."/>
            <person name="Liesegang H."/>
            <person name="Meincke L."/>
            <person name="Pati A."/>
            <person name="Petersen J."/>
            <person name="Piekarski T."/>
            <person name="Pommerenke C."/>
            <person name="Pradella S."/>
            <person name="Pukall R."/>
            <person name="Rabus R."/>
            <person name="Stackebrandt E."/>
            <person name="Thole S."/>
            <person name="Thompson L."/>
            <person name="Tielen P."/>
            <person name="Tomasch J."/>
            <person name="von Jan M."/>
            <person name="Wanphrut N."/>
            <person name="Wichels A."/>
            <person name="Zech H."/>
            <person name="Simon M."/>
        </authorList>
    </citation>
    <scope>NUCLEOTIDE SEQUENCE [LARGE SCALE GENOMIC DNA]</scope>
    <source>
        <strain evidence="2">DSM 16493 / NCIMB 14021 / DFL 12</strain>
    </source>
</reference>
<dbReference type="HOGENOM" id="CLU_1281395_0_0_5"/>
<dbReference type="Proteomes" id="UP000006833">
    <property type="component" value="Chromosome"/>
</dbReference>
<dbReference type="STRING" id="398580.Dshi_2558"/>
<dbReference type="OrthoDB" id="661223at2"/>
<dbReference type="RefSeq" id="WP_012179219.1">
    <property type="nucleotide sequence ID" value="NC_009952.1"/>
</dbReference>
<dbReference type="AlphaFoldDB" id="A8LSU2"/>
<gene>
    <name evidence="1" type="ordered locus">Dshi_2558</name>
</gene>
<dbReference type="KEGG" id="dsh:Dshi_2558"/>
<sequence>MSVALIRGFLIEYGISLPPLVFQFTFNPTTLSRTRSISLSQGGAPGTNRGYDFTTPAETPRVAQGVELQPETFTMAILLDSSDRMAEGNPIAGVAGIEPELDTLRSMVEPKVQGPGGLNTLAALGFGGQRAFQRNETASVLLLVWGTHVLPVFLTQVQVEETAHLPTLIPYRANVQLSFTVIEGNNPFYTVEKVRQSIGAGLNAADTVASAVSFSFGGGF</sequence>
<accession>A8LSU2</accession>
<dbReference type="EMBL" id="CP000830">
    <property type="protein sequence ID" value="ABV94291.1"/>
    <property type="molecule type" value="Genomic_DNA"/>
</dbReference>